<dbReference type="SMART" id="SM00256">
    <property type="entry name" value="FBOX"/>
    <property type="match status" value="1"/>
</dbReference>
<evidence type="ECO:0000259" key="1">
    <source>
        <dbReference type="PROSITE" id="PS50181"/>
    </source>
</evidence>
<dbReference type="Pfam" id="PF00646">
    <property type="entry name" value="F-box"/>
    <property type="match status" value="1"/>
</dbReference>
<accession>A0A9P9EK19</accession>
<organism evidence="2 3">
    <name type="scientific">Dendryphion nanum</name>
    <dbReference type="NCBI Taxonomy" id="256645"/>
    <lineage>
        <taxon>Eukaryota</taxon>
        <taxon>Fungi</taxon>
        <taxon>Dikarya</taxon>
        <taxon>Ascomycota</taxon>
        <taxon>Pezizomycotina</taxon>
        <taxon>Dothideomycetes</taxon>
        <taxon>Pleosporomycetidae</taxon>
        <taxon>Pleosporales</taxon>
        <taxon>Torulaceae</taxon>
        <taxon>Dendryphion</taxon>
    </lineage>
</organism>
<reference evidence="2" key="1">
    <citation type="journal article" date="2021" name="Nat. Commun.">
        <title>Genetic determinants of endophytism in the Arabidopsis root mycobiome.</title>
        <authorList>
            <person name="Mesny F."/>
            <person name="Miyauchi S."/>
            <person name="Thiergart T."/>
            <person name="Pickel B."/>
            <person name="Atanasova L."/>
            <person name="Karlsson M."/>
            <person name="Huettel B."/>
            <person name="Barry K.W."/>
            <person name="Haridas S."/>
            <person name="Chen C."/>
            <person name="Bauer D."/>
            <person name="Andreopoulos W."/>
            <person name="Pangilinan J."/>
            <person name="LaButti K."/>
            <person name="Riley R."/>
            <person name="Lipzen A."/>
            <person name="Clum A."/>
            <person name="Drula E."/>
            <person name="Henrissat B."/>
            <person name="Kohler A."/>
            <person name="Grigoriev I.V."/>
            <person name="Martin F.M."/>
            <person name="Hacquard S."/>
        </authorList>
    </citation>
    <scope>NUCLEOTIDE SEQUENCE</scope>
    <source>
        <strain evidence="2">MPI-CAGE-CH-0243</strain>
    </source>
</reference>
<keyword evidence="3" id="KW-1185">Reference proteome</keyword>
<dbReference type="InterPro" id="IPR001810">
    <property type="entry name" value="F-box_dom"/>
</dbReference>
<protein>
    <recommendedName>
        <fullName evidence="1">F-box domain-containing protein</fullName>
    </recommendedName>
</protein>
<dbReference type="Proteomes" id="UP000700596">
    <property type="component" value="Unassembled WGS sequence"/>
</dbReference>
<evidence type="ECO:0000313" key="3">
    <source>
        <dbReference type="Proteomes" id="UP000700596"/>
    </source>
</evidence>
<dbReference type="AlphaFoldDB" id="A0A9P9EK19"/>
<name>A0A9P9EK19_9PLEO</name>
<sequence length="486" mass="56549">MRLHDLPDDILIPILSSCDIDSFFAARLVSRSLRAVTDSYVRVIAPGVARSTFPNATSLPQRPENGYSLRWLRDLIPAHLASIILDKDKLRRHCYSNAGFPYGIPCEYEGPEAVHWRRRVANGWSMLRSFYLISRDVYSKTLEELEREEGAGTPKYLRKMSGGVRSSRMWQAVSCPYQGCTEHGVKRIFGQEKRKRRESGPELPCKDAHEGDYVEAARRRESLVLKRRLQLLGRMKDDEVMDYVYLWRLLLWLFRPYRKPDTSDVDATEDDVPQVNWKAEISGILHGCSWLNWFVLHVGTTPFWQQWWAEPTANEGTHNLTIKENLVRNMVWTTWNQRSHHQIELEREFISKFEFALRKRCLSVDRLKRLEEEIFRGRVVKTISLDCIPWEYDRPSIIARPVEDFPWHRPGQWVWLTRDVWVVNKTQGRSLVVVQGDVTSDDESEDYIEKLAKGPLERVPYLVYLGVDTGENVWGATSGNGAQLTL</sequence>
<proteinExistence type="predicted"/>
<evidence type="ECO:0000313" key="2">
    <source>
        <dbReference type="EMBL" id="KAH7138524.1"/>
    </source>
</evidence>
<dbReference type="EMBL" id="JAGMWT010000001">
    <property type="protein sequence ID" value="KAH7138524.1"/>
    <property type="molecule type" value="Genomic_DNA"/>
</dbReference>
<dbReference type="OrthoDB" id="5279806at2759"/>
<dbReference type="PROSITE" id="PS50181">
    <property type="entry name" value="FBOX"/>
    <property type="match status" value="1"/>
</dbReference>
<feature type="domain" description="F-box" evidence="1">
    <location>
        <begin position="1"/>
        <end position="56"/>
    </location>
</feature>
<gene>
    <name evidence="2" type="ORF">B0J11DRAFT_514642</name>
</gene>
<dbReference type="SUPFAM" id="SSF81383">
    <property type="entry name" value="F-box domain"/>
    <property type="match status" value="1"/>
</dbReference>
<dbReference type="InterPro" id="IPR036047">
    <property type="entry name" value="F-box-like_dom_sf"/>
</dbReference>
<comment type="caution">
    <text evidence="2">The sequence shown here is derived from an EMBL/GenBank/DDBJ whole genome shotgun (WGS) entry which is preliminary data.</text>
</comment>